<name>A0A0D0A1S8_9AGAM</name>
<gene>
    <name evidence="1" type="ORF">CY34DRAFT_19288</name>
</gene>
<dbReference type="HOGENOM" id="CLU_156965_0_0_1"/>
<dbReference type="GO" id="GO:0003676">
    <property type="term" value="F:nucleic acid binding"/>
    <property type="evidence" value="ECO:0007669"/>
    <property type="project" value="InterPro"/>
</dbReference>
<evidence type="ECO:0000313" key="2">
    <source>
        <dbReference type="Proteomes" id="UP000054485"/>
    </source>
</evidence>
<dbReference type="Proteomes" id="UP000054485">
    <property type="component" value="Unassembled WGS sequence"/>
</dbReference>
<sequence>MSPGLHSKMWGTYSEAHRTKHYVTAAYAPWVNGLVEGTNKLLLGRLKRMCAPHLGEDSYTDADPESIPATWSDHFDAAIAHLNSRILPSFKYSPKELLLGLVIDTPRTPLNTTTNQVTPAQTHVHSAYVA</sequence>
<dbReference type="InParanoid" id="A0A0D0A1S8"/>
<dbReference type="AlphaFoldDB" id="A0A0D0A1S8"/>
<dbReference type="EMBL" id="KN836404">
    <property type="protein sequence ID" value="KIK32104.1"/>
    <property type="molecule type" value="Genomic_DNA"/>
</dbReference>
<keyword evidence="2" id="KW-1185">Reference proteome</keyword>
<dbReference type="InterPro" id="IPR036397">
    <property type="entry name" value="RNaseH_sf"/>
</dbReference>
<organism evidence="1 2">
    <name type="scientific">Suillus luteus UH-Slu-Lm8-n1</name>
    <dbReference type="NCBI Taxonomy" id="930992"/>
    <lineage>
        <taxon>Eukaryota</taxon>
        <taxon>Fungi</taxon>
        <taxon>Dikarya</taxon>
        <taxon>Basidiomycota</taxon>
        <taxon>Agaricomycotina</taxon>
        <taxon>Agaricomycetes</taxon>
        <taxon>Agaricomycetidae</taxon>
        <taxon>Boletales</taxon>
        <taxon>Suillineae</taxon>
        <taxon>Suillaceae</taxon>
        <taxon>Suillus</taxon>
    </lineage>
</organism>
<dbReference type="SUPFAM" id="SSF53098">
    <property type="entry name" value="Ribonuclease H-like"/>
    <property type="match status" value="1"/>
</dbReference>
<reference evidence="2" key="2">
    <citation type="submission" date="2015-01" db="EMBL/GenBank/DDBJ databases">
        <title>Evolutionary Origins and Diversification of the Mycorrhizal Mutualists.</title>
        <authorList>
            <consortium name="DOE Joint Genome Institute"/>
            <consortium name="Mycorrhizal Genomics Consortium"/>
            <person name="Kohler A."/>
            <person name="Kuo A."/>
            <person name="Nagy L.G."/>
            <person name="Floudas D."/>
            <person name="Copeland A."/>
            <person name="Barry K.W."/>
            <person name="Cichocki N."/>
            <person name="Veneault-Fourrey C."/>
            <person name="LaButti K."/>
            <person name="Lindquist E.A."/>
            <person name="Lipzen A."/>
            <person name="Lundell T."/>
            <person name="Morin E."/>
            <person name="Murat C."/>
            <person name="Riley R."/>
            <person name="Ohm R."/>
            <person name="Sun H."/>
            <person name="Tunlid A."/>
            <person name="Henrissat B."/>
            <person name="Grigoriev I.V."/>
            <person name="Hibbett D.S."/>
            <person name="Martin F."/>
        </authorList>
    </citation>
    <scope>NUCLEOTIDE SEQUENCE [LARGE SCALE GENOMIC DNA]</scope>
    <source>
        <strain evidence="2">UH-Slu-Lm8-n1</strain>
    </source>
</reference>
<evidence type="ECO:0008006" key="3">
    <source>
        <dbReference type="Google" id="ProtNLM"/>
    </source>
</evidence>
<dbReference type="Gene3D" id="3.30.420.10">
    <property type="entry name" value="Ribonuclease H-like superfamily/Ribonuclease H"/>
    <property type="match status" value="1"/>
</dbReference>
<dbReference type="InterPro" id="IPR012337">
    <property type="entry name" value="RNaseH-like_sf"/>
</dbReference>
<evidence type="ECO:0000313" key="1">
    <source>
        <dbReference type="EMBL" id="KIK32104.1"/>
    </source>
</evidence>
<reference evidence="1 2" key="1">
    <citation type="submission" date="2014-04" db="EMBL/GenBank/DDBJ databases">
        <authorList>
            <consortium name="DOE Joint Genome Institute"/>
            <person name="Kuo A."/>
            <person name="Ruytinx J."/>
            <person name="Rineau F."/>
            <person name="Colpaert J."/>
            <person name="Kohler A."/>
            <person name="Nagy L.G."/>
            <person name="Floudas D."/>
            <person name="Copeland A."/>
            <person name="Barry K.W."/>
            <person name="Cichocki N."/>
            <person name="Veneault-Fourrey C."/>
            <person name="LaButti K."/>
            <person name="Lindquist E.A."/>
            <person name="Lipzen A."/>
            <person name="Lundell T."/>
            <person name="Morin E."/>
            <person name="Murat C."/>
            <person name="Sun H."/>
            <person name="Tunlid A."/>
            <person name="Henrissat B."/>
            <person name="Grigoriev I.V."/>
            <person name="Hibbett D.S."/>
            <person name="Martin F."/>
            <person name="Nordberg H.P."/>
            <person name="Cantor M.N."/>
            <person name="Hua S.X."/>
        </authorList>
    </citation>
    <scope>NUCLEOTIDE SEQUENCE [LARGE SCALE GENOMIC DNA]</scope>
    <source>
        <strain evidence="1 2">UH-Slu-Lm8-n1</strain>
    </source>
</reference>
<proteinExistence type="predicted"/>
<protein>
    <recommendedName>
        <fullName evidence="3">Integrase catalytic domain-containing protein</fullName>
    </recommendedName>
</protein>
<dbReference type="OrthoDB" id="3237746at2759"/>
<accession>A0A0D0A1S8</accession>